<keyword evidence="4 6" id="KW-1133">Transmembrane helix</keyword>
<dbReference type="NCBIfam" id="TIGR01494">
    <property type="entry name" value="ATPase_P-type"/>
    <property type="match status" value="2"/>
</dbReference>
<protein>
    <submittedName>
        <fullName evidence="8">Cation-transporting ATPase, E1-E2 family</fullName>
    </submittedName>
</protein>
<dbReference type="InterPro" id="IPR044492">
    <property type="entry name" value="P_typ_ATPase_HD_dom"/>
</dbReference>
<dbReference type="PROSITE" id="PS00154">
    <property type="entry name" value="ATPASE_E1_E2"/>
    <property type="match status" value="1"/>
</dbReference>
<dbReference type="InterPro" id="IPR018303">
    <property type="entry name" value="ATPase_P-typ_P_site"/>
</dbReference>
<dbReference type="SFLD" id="SFLDF00027">
    <property type="entry name" value="p-type_atpase"/>
    <property type="match status" value="1"/>
</dbReference>
<evidence type="ECO:0000256" key="3">
    <source>
        <dbReference type="ARBA" id="ARBA00022967"/>
    </source>
</evidence>
<feature type="transmembrane region" description="Helical" evidence="6">
    <location>
        <begin position="773"/>
        <end position="797"/>
    </location>
</feature>
<dbReference type="AlphaFoldDB" id="A0A6J4QTU9"/>
<evidence type="ECO:0000256" key="1">
    <source>
        <dbReference type="ARBA" id="ARBA00004651"/>
    </source>
</evidence>
<dbReference type="InterPro" id="IPR036412">
    <property type="entry name" value="HAD-like_sf"/>
</dbReference>
<dbReference type="InterPro" id="IPR008250">
    <property type="entry name" value="ATPase_P-typ_transduc_dom_A_sf"/>
</dbReference>
<evidence type="ECO:0000256" key="6">
    <source>
        <dbReference type="SAM" id="Phobius"/>
    </source>
</evidence>
<dbReference type="SFLD" id="SFLDS00003">
    <property type="entry name" value="Haloacid_Dehalogenase"/>
    <property type="match status" value="1"/>
</dbReference>
<keyword evidence="2 6" id="KW-0812">Transmembrane</keyword>
<dbReference type="InterPro" id="IPR023298">
    <property type="entry name" value="ATPase_P-typ_TM_dom_sf"/>
</dbReference>
<dbReference type="SUPFAM" id="SSF56784">
    <property type="entry name" value="HAD-like"/>
    <property type="match status" value="1"/>
</dbReference>
<evidence type="ECO:0000313" key="8">
    <source>
        <dbReference type="EMBL" id="CAA9454830.1"/>
    </source>
</evidence>
<feature type="transmembrane region" description="Helical" evidence="6">
    <location>
        <begin position="731"/>
        <end position="752"/>
    </location>
</feature>
<keyword evidence="5 6" id="KW-0472">Membrane</keyword>
<feature type="domain" description="P-type ATPase A" evidence="7">
    <location>
        <begin position="96"/>
        <end position="193"/>
    </location>
</feature>
<dbReference type="Pfam" id="PF00702">
    <property type="entry name" value="Hydrolase"/>
    <property type="match status" value="1"/>
</dbReference>
<name>A0A6J4QTU9_9ACTN</name>
<dbReference type="SUPFAM" id="SSF81653">
    <property type="entry name" value="Calcium ATPase, transduction domain A"/>
    <property type="match status" value="1"/>
</dbReference>
<dbReference type="Gene3D" id="2.70.150.10">
    <property type="entry name" value="Calcium-transporting ATPase, cytoplasmic transduction domain A"/>
    <property type="match status" value="1"/>
</dbReference>
<feature type="transmembrane region" description="Helical" evidence="6">
    <location>
        <begin position="667"/>
        <end position="689"/>
    </location>
</feature>
<feature type="transmembrane region" description="Helical" evidence="6">
    <location>
        <begin position="38"/>
        <end position="58"/>
    </location>
</feature>
<dbReference type="SUPFAM" id="SSF81665">
    <property type="entry name" value="Calcium ATPase, transmembrane domain M"/>
    <property type="match status" value="1"/>
</dbReference>
<dbReference type="SFLD" id="SFLDG00002">
    <property type="entry name" value="C1.7:_P-type_atpase_like"/>
    <property type="match status" value="1"/>
</dbReference>
<dbReference type="InterPro" id="IPR023299">
    <property type="entry name" value="ATPase_P-typ_cyto_dom_N"/>
</dbReference>
<sequence length="856" mass="92656">METIYGLTESEVQARRERGLGNDIHTGPSRSYWDIARANLFTLFNNILFTIGVALIALGRFNDALTSVGIGFINALIGTVQEIRAQCQLDRIALVTSPEVTVVREGRERAVAPADLVKGDVVRVGPDDQLVVDGTMLGDGVLEMDESLLSGERDLIRKRAGDRLFSGSSCVTGTGYLEADKVGAESFASRLTTTARDFRVVKTPLQRKVDLIVRVVMLVVVVMSIIILVAGLLEGLPTVRLAQIAAVLSGQVPYGLFLMIVVAYALGASVIARQGALVRQVNAIESLANIDVLCMDKTGTLTANRLSLKDVYPLRGTPAEAVKAQLGDFVRSATVSNQTGDALIAGLPGERRPIVDEVPFASTRKWSALAFDRPERRGVYVIGAIELLEPFLPPGDVTPDAPLSRQTKTWSTQGLRVLLFAYNPDVTTLHDEQGQPQLPPLTPLAVIGLGDELRPQAKETIAAFGELGLQLKVISGDDPHTVVALAKQAGLPDDIRFFSGPELAAIDRSEFDRAADEGTVFGRIKPEQKDQLVDALLRKGERVAVMGDGVNDVLALKKASLGIAMHSGSSAARDVADIVLLDDSFAVLRPAFYEGRRIIGGMTSALYLFLTRVATTAMIIIAVTMIGLDFPFDPAQAALTTFTVGVPSFFLTLWARPQRLNEDLLSSLARFVFPVAIVTMLIGVGIYAIDYNSLLNSPITQDRAVQVRQIFESYTGVPFGSAGYADTVATVAAQGSLSIFVSWTACLLILFLEPPSRFFLGWRKEVSPDKRPAFLAAGLFVLLLIIWSVPPLGYYFGVLVKPFSITMSIMGVVAVWFFLVRAIWRANLFDRFLGLEDHTPPIAVAPHSKPPRSSVP</sequence>
<dbReference type="GO" id="GO:0005886">
    <property type="term" value="C:plasma membrane"/>
    <property type="evidence" value="ECO:0007669"/>
    <property type="project" value="UniProtKB-SubCell"/>
</dbReference>
<dbReference type="PRINTS" id="PR00119">
    <property type="entry name" value="CATATPASE"/>
</dbReference>
<evidence type="ECO:0000259" key="7">
    <source>
        <dbReference type="Pfam" id="PF00122"/>
    </source>
</evidence>
<reference evidence="8" key="1">
    <citation type="submission" date="2020-02" db="EMBL/GenBank/DDBJ databases">
        <authorList>
            <person name="Meier V. D."/>
        </authorList>
    </citation>
    <scope>NUCLEOTIDE SEQUENCE</scope>
    <source>
        <strain evidence="8">AVDCRST_MAG14</strain>
    </source>
</reference>
<dbReference type="Gene3D" id="3.40.50.1000">
    <property type="entry name" value="HAD superfamily/HAD-like"/>
    <property type="match status" value="1"/>
</dbReference>
<proteinExistence type="predicted"/>
<dbReference type="Gene3D" id="1.20.1110.10">
    <property type="entry name" value="Calcium-transporting ATPase, transmembrane domain"/>
    <property type="match status" value="1"/>
</dbReference>
<dbReference type="InterPro" id="IPR001757">
    <property type="entry name" value="P_typ_ATPase"/>
</dbReference>
<dbReference type="Gene3D" id="3.40.1110.10">
    <property type="entry name" value="Calcium-transporting ATPase, cytoplasmic domain N"/>
    <property type="match status" value="1"/>
</dbReference>
<dbReference type="Pfam" id="PF00122">
    <property type="entry name" value="E1-E2_ATPase"/>
    <property type="match status" value="1"/>
</dbReference>
<evidence type="ECO:0000256" key="5">
    <source>
        <dbReference type="ARBA" id="ARBA00023136"/>
    </source>
</evidence>
<dbReference type="PROSITE" id="PS01229">
    <property type="entry name" value="COF_2"/>
    <property type="match status" value="1"/>
</dbReference>
<dbReference type="PRINTS" id="PR00120">
    <property type="entry name" value="HATPASE"/>
</dbReference>
<dbReference type="InterPro" id="IPR059000">
    <property type="entry name" value="ATPase_P-type_domA"/>
</dbReference>
<organism evidence="8">
    <name type="scientific">uncultured Rubrobacteraceae bacterium</name>
    <dbReference type="NCBI Taxonomy" id="349277"/>
    <lineage>
        <taxon>Bacteria</taxon>
        <taxon>Bacillati</taxon>
        <taxon>Actinomycetota</taxon>
        <taxon>Rubrobacteria</taxon>
        <taxon>Rubrobacterales</taxon>
        <taxon>Rubrobacteraceae</taxon>
        <taxon>environmental samples</taxon>
    </lineage>
</organism>
<dbReference type="GO" id="GO:0005524">
    <property type="term" value="F:ATP binding"/>
    <property type="evidence" value="ECO:0007669"/>
    <property type="project" value="InterPro"/>
</dbReference>
<dbReference type="InterPro" id="IPR023214">
    <property type="entry name" value="HAD_sf"/>
</dbReference>
<keyword evidence="3" id="KW-1278">Translocase</keyword>
<feature type="transmembrane region" description="Helical" evidence="6">
    <location>
        <begin position="606"/>
        <end position="628"/>
    </location>
</feature>
<evidence type="ECO:0000256" key="4">
    <source>
        <dbReference type="ARBA" id="ARBA00022989"/>
    </source>
</evidence>
<dbReference type="GO" id="GO:0016887">
    <property type="term" value="F:ATP hydrolysis activity"/>
    <property type="evidence" value="ECO:0007669"/>
    <property type="project" value="InterPro"/>
</dbReference>
<feature type="transmembrane region" description="Helical" evidence="6">
    <location>
        <begin position="211"/>
        <end position="233"/>
    </location>
</feature>
<feature type="transmembrane region" description="Helical" evidence="6">
    <location>
        <begin position="253"/>
        <end position="272"/>
    </location>
</feature>
<feature type="transmembrane region" description="Helical" evidence="6">
    <location>
        <begin position="634"/>
        <end position="655"/>
    </location>
</feature>
<comment type="subcellular location">
    <subcellularLocation>
        <location evidence="1">Cell membrane</location>
        <topology evidence="1">Multi-pass membrane protein</topology>
    </subcellularLocation>
</comment>
<dbReference type="PANTHER" id="PTHR42861">
    <property type="entry name" value="CALCIUM-TRANSPORTING ATPASE"/>
    <property type="match status" value="1"/>
</dbReference>
<accession>A0A6J4QTU9</accession>
<dbReference type="EMBL" id="CADCVG010000059">
    <property type="protein sequence ID" value="CAA9454830.1"/>
    <property type="molecule type" value="Genomic_DNA"/>
</dbReference>
<gene>
    <name evidence="8" type="ORF">AVDCRST_MAG14-1448</name>
</gene>
<evidence type="ECO:0000256" key="2">
    <source>
        <dbReference type="ARBA" id="ARBA00022692"/>
    </source>
</evidence>
<feature type="transmembrane region" description="Helical" evidence="6">
    <location>
        <begin position="803"/>
        <end position="824"/>
    </location>
</feature>